<evidence type="ECO:0000259" key="7">
    <source>
        <dbReference type="PROSITE" id="PS50199"/>
    </source>
</evidence>
<keyword evidence="8" id="KW-0808">Transferase</keyword>
<comment type="caution">
    <text evidence="8">The sequence shown here is derived from an EMBL/GenBank/DDBJ whole genome shotgun (WGS) entry which is preliminary data.</text>
</comment>
<organism evidence="8 9">
    <name type="scientific">Desmophyllum pertusum</name>
    <dbReference type="NCBI Taxonomy" id="174260"/>
    <lineage>
        <taxon>Eukaryota</taxon>
        <taxon>Metazoa</taxon>
        <taxon>Cnidaria</taxon>
        <taxon>Anthozoa</taxon>
        <taxon>Hexacorallia</taxon>
        <taxon>Scleractinia</taxon>
        <taxon>Caryophylliina</taxon>
        <taxon>Caryophylliidae</taxon>
        <taxon>Desmophyllum</taxon>
    </lineage>
</organism>
<dbReference type="SUPFAM" id="SSF57850">
    <property type="entry name" value="RING/U-box"/>
    <property type="match status" value="1"/>
</dbReference>
<evidence type="ECO:0000256" key="2">
    <source>
        <dbReference type="ARBA" id="ARBA00022771"/>
    </source>
</evidence>
<feature type="region of interest" description="Disordered" evidence="5">
    <location>
        <begin position="275"/>
        <end position="307"/>
    </location>
</feature>
<dbReference type="Pfam" id="PF13920">
    <property type="entry name" value="zf-C3HC4_3"/>
    <property type="match status" value="1"/>
</dbReference>
<evidence type="ECO:0000256" key="4">
    <source>
        <dbReference type="PROSITE-ProRule" id="PRU00322"/>
    </source>
</evidence>
<feature type="domain" description="RING-type" evidence="6">
    <location>
        <begin position="316"/>
        <end position="357"/>
    </location>
</feature>
<name>A0A9W9ZQF5_9CNID</name>
<accession>A0A9W9ZQF5</accession>
<dbReference type="GO" id="GO:0008270">
    <property type="term" value="F:zinc ion binding"/>
    <property type="evidence" value="ECO:0007669"/>
    <property type="project" value="UniProtKB-KW"/>
</dbReference>
<dbReference type="CDD" id="cd16646">
    <property type="entry name" value="mRING-HC-C2H2C4_MDM2-like"/>
    <property type="match status" value="1"/>
</dbReference>
<dbReference type="InterPro" id="IPR013083">
    <property type="entry name" value="Znf_RING/FYVE/PHD"/>
</dbReference>
<evidence type="ECO:0000256" key="5">
    <source>
        <dbReference type="SAM" id="MobiDB-lite"/>
    </source>
</evidence>
<keyword evidence="9" id="KW-1185">Reference proteome</keyword>
<sequence length="368" mass="40407">MDGALLEQKACEILIAPQCDSSDNEQGSFCNNPKKPYRKRKRESLSDVLNGVKSSYSPPQQIPWCIGFTSAAARASESESEVSEPSSAVYFVKGYESAVTAIVTDSEDDLYFLNETVEYEPPDSDSEDIEEEAEEEDDNDEIIISSDEEEDPGAEGGDEYEDDRDSDSEIDEDDMWACLQCDLKNHPMSRQCARCWTERHEWLPNLKRMSSEPAMDLSRVTDVPSSPSLQKSASLAVAPSIDNPGPSSSSLLELTTLNPQPNSASLIAGASSSVEENFQGQSHSSRQASSAESAKQTVTQNSENKHPESAFTPDLCVICLTQPRNASIVHGRTGHQVCCIGCAEKLKEGKKKCPVCRKKIKLVVKNFF</sequence>
<evidence type="ECO:0000256" key="3">
    <source>
        <dbReference type="ARBA" id="ARBA00022833"/>
    </source>
</evidence>
<dbReference type="EC" id="2.3.2.27" evidence="8"/>
<dbReference type="GO" id="GO:0016567">
    <property type="term" value="P:protein ubiquitination"/>
    <property type="evidence" value="ECO:0007669"/>
    <property type="project" value="TreeGrafter"/>
</dbReference>
<dbReference type="GO" id="GO:0043066">
    <property type="term" value="P:negative regulation of apoptotic process"/>
    <property type="evidence" value="ECO:0007669"/>
    <property type="project" value="TreeGrafter"/>
</dbReference>
<dbReference type="PROSITE" id="PS50089">
    <property type="entry name" value="ZF_RING_2"/>
    <property type="match status" value="1"/>
</dbReference>
<feature type="compositionally biased region" description="Low complexity" evidence="5">
    <location>
        <begin position="279"/>
        <end position="296"/>
    </location>
</feature>
<feature type="compositionally biased region" description="Polar residues" evidence="5">
    <location>
        <begin position="20"/>
        <end position="31"/>
    </location>
</feature>
<feature type="domain" description="RanBP2-type" evidence="7">
    <location>
        <begin position="172"/>
        <end position="201"/>
    </location>
</feature>
<keyword evidence="8" id="KW-0012">Acyltransferase</keyword>
<dbReference type="InterPro" id="IPR036443">
    <property type="entry name" value="Znf_RanBP2_sf"/>
</dbReference>
<dbReference type="GO" id="GO:0061630">
    <property type="term" value="F:ubiquitin protein ligase activity"/>
    <property type="evidence" value="ECO:0007669"/>
    <property type="project" value="UniProtKB-EC"/>
</dbReference>
<proteinExistence type="predicted"/>
<evidence type="ECO:0000313" key="9">
    <source>
        <dbReference type="Proteomes" id="UP001163046"/>
    </source>
</evidence>
<dbReference type="PANTHER" id="PTHR46858:SF5">
    <property type="entry name" value="E3 UBIQUITIN-PROTEIN LIGASE APD1-RELATED"/>
    <property type="match status" value="1"/>
</dbReference>
<gene>
    <name evidence="8" type="primary">MDM2</name>
    <name evidence="8" type="ORF">OS493_015082</name>
</gene>
<protein>
    <submittedName>
        <fullName evidence="8">E3 ubiquitin-protein ligase Mdm2</fullName>
        <ecNumber evidence="8">2.3.2.27</ecNumber>
    </submittedName>
</protein>
<dbReference type="Gene3D" id="2.30.30.380">
    <property type="entry name" value="Zn-finger domain of Sec23/24"/>
    <property type="match status" value="1"/>
</dbReference>
<dbReference type="PROSITE" id="PS50199">
    <property type="entry name" value="ZF_RANBP2_2"/>
    <property type="match status" value="1"/>
</dbReference>
<dbReference type="GO" id="GO:0010468">
    <property type="term" value="P:regulation of gene expression"/>
    <property type="evidence" value="ECO:0007669"/>
    <property type="project" value="TreeGrafter"/>
</dbReference>
<dbReference type="AlphaFoldDB" id="A0A9W9ZQF5"/>
<feature type="region of interest" description="Disordered" evidence="5">
    <location>
        <begin position="20"/>
        <end position="43"/>
    </location>
</feature>
<evidence type="ECO:0000256" key="1">
    <source>
        <dbReference type="ARBA" id="ARBA00022723"/>
    </source>
</evidence>
<dbReference type="InterPro" id="IPR001841">
    <property type="entry name" value="Znf_RING"/>
</dbReference>
<evidence type="ECO:0000259" key="6">
    <source>
        <dbReference type="PROSITE" id="PS50089"/>
    </source>
</evidence>
<dbReference type="OrthoDB" id="24526at2759"/>
<keyword evidence="2 4" id="KW-0863">Zinc-finger</keyword>
<dbReference type="SUPFAM" id="SSF90209">
    <property type="entry name" value="Ran binding protein zinc finger-like"/>
    <property type="match status" value="1"/>
</dbReference>
<evidence type="ECO:0000313" key="8">
    <source>
        <dbReference type="EMBL" id="KAJ7385510.1"/>
    </source>
</evidence>
<keyword evidence="3" id="KW-0862">Zinc</keyword>
<reference evidence="8" key="1">
    <citation type="submission" date="2023-01" db="EMBL/GenBank/DDBJ databases">
        <title>Genome assembly of the deep-sea coral Lophelia pertusa.</title>
        <authorList>
            <person name="Herrera S."/>
            <person name="Cordes E."/>
        </authorList>
    </citation>
    <scope>NUCLEOTIDE SEQUENCE</scope>
    <source>
        <strain evidence="8">USNM1676648</strain>
        <tissue evidence="8">Polyp</tissue>
    </source>
</reference>
<feature type="region of interest" description="Disordered" evidence="5">
    <location>
        <begin position="117"/>
        <end position="169"/>
    </location>
</feature>
<dbReference type="InterPro" id="IPR001876">
    <property type="entry name" value="Znf_RanBP2"/>
</dbReference>
<dbReference type="Gene3D" id="3.30.40.10">
    <property type="entry name" value="Zinc/RING finger domain, C3HC4 (zinc finger)"/>
    <property type="match status" value="1"/>
</dbReference>
<dbReference type="Proteomes" id="UP001163046">
    <property type="component" value="Unassembled WGS sequence"/>
</dbReference>
<dbReference type="EMBL" id="MU825880">
    <property type="protein sequence ID" value="KAJ7385510.1"/>
    <property type="molecule type" value="Genomic_DNA"/>
</dbReference>
<keyword evidence="1" id="KW-0479">Metal-binding</keyword>
<dbReference type="PANTHER" id="PTHR46858">
    <property type="entry name" value="OS05G0521000 PROTEIN"/>
    <property type="match status" value="1"/>
</dbReference>
<dbReference type="PROSITE" id="PS01358">
    <property type="entry name" value="ZF_RANBP2_1"/>
    <property type="match status" value="1"/>
</dbReference>